<dbReference type="AlphaFoldDB" id="A0A314XYF6"/>
<comment type="caution">
    <text evidence="1">The sequence shown here is derived from an EMBL/GenBank/DDBJ whole genome shotgun (WGS) entry which is preliminary data.</text>
</comment>
<protein>
    <submittedName>
        <fullName evidence="1">Uncharacterized protein</fullName>
    </submittedName>
</protein>
<proteinExistence type="predicted"/>
<name>A0A314XYF6_PRUYE</name>
<organism evidence="1 2">
    <name type="scientific">Prunus yedoensis var. nudiflora</name>
    <dbReference type="NCBI Taxonomy" id="2094558"/>
    <lineage>
        <taxon>Eukaryota</taxon>
        <taxon>Viridiplantae</taxon>
        <taxon>Streptophyta</taxon>
        <taxon>Embryophyta</taxon>
        <taxon>Tracheophyta</taxon>
        <taxon>Spermatophyta</taxon>
        <taxon>Magnoliopsida</taxon>
        <taxon>eudicotyledons</taxon>
        <taxon>Gunneridae</taxon>
        <taxon>Pentapetalae</taxon>
        <taxon>rosids</taxon>
        <taxon>fabids</taxon>
        <taxon>Rosales</taxon>
        <taxon>Rosaceae</taxon>
        <taxon>Amygdaloideae</taxon>
        <taxon>Amygdaleae</taxon>
        <taxon>Prunus</taxon>
    </lineage>
</organism>
<evidence type="ECO:0000313" key="2">
    <source>
        <dbReference type="Proteomes" id="UP000250321"/>
    </source>
</evidence>
<dbReference type="Proteomes" id="UP000250321">
    <property type="component" value="Unassembled WGS sequence"/>
</dbReference>
<evidence type="ECO:0000313" key="1">
    <source>
        <dbReference type="EMBL" id="PQQ00505.1"/>
    </source>
</evidence>
<dbReference type="EMBL" id="PJQY01001694">
    <property type="protein sequence ID" value="PQQ00505.1"/>
    <property type="molecule type" value="Genomic_DNA"/>
</dbReference>
<keyword evidence="2" id="KW-1185">Reference proteome</keyword>
<gene>
    <name evidence="1" type="ORF">Pyn_08196</name>
</gene>
<reference evidence="1 2" key="1">
    <citation type="submission" date="2018-02" db="EMBL/GenBank/DDBJ databases">
        <title>Draft genome of wild Prunus yedoensis var. nudiflora.</title>
        <authorList>
            <person name="Baek S."/>
            <person name="Kim J.-H."/>
            <person name="Choi K."/>
            <person name="Kim G.-B."/>
            <person name="Cho A."/>
            <person name="Jang H."/>
            <person name="Shin C.-H."/>
            <person name="Yu H.-J."/>
            <person name="Mun J.-H."/>
        </authorList>
    </citation>
    <scope>NUCLEOTIDE SEQUENCE [LARGE SCALE GENOMIC DNA]</scope>
    <source>
        <strain evidence="2">cv. Jeju island</strain>
        <tissue evidence="1">Leaf</tissue>
    </source>
</reference>
<sequence>MLYLRLECFDPEALAKKLLANERFKLAATPISDDCFNHDALIWNVKDEYEHFWQLSNSTNCTNDKQSGIA</sequence>
<accession>A0A314XYF6</accession>